<reference evidence="1" key="1">
    <citation type="submission" date="2018-05" db="EMBL/GenBank/DDBJ databases">
        <authorList>
            <person name="Lanie J.A."/>
            <person name="Ng W.-L."/>
            <person name="Kazmierczak K.M."/>
            <person name="Andrzejewski T.M."/>
            <person name="Davidsen T.M."/>
            <person name="Wayne K.J."/>
            <person name="Tettelin H."/>
            <person name="Glass J.I."/>
            <person name="Rusch D."/>
            <person name="Podicherti R."/>
            <person name="Tsui H.-C.T."/>
            <person name="Winkler M.E."/>
        </authorList>
    </citation>
    <scope>NUCLEOTIDE SEQUENCE</scope>
</reference>
<sequence length="45" mass="5052">VKEQWICILADDPLGYNGVVVRFLSYCPDKGNNAVHVLTPIFFKA</sequence>
<dbReference type="AlphaFoldDB" id="A0A383CKC7"/>
<name>A0A383CKC7_9ZZZZ</name>
<proteinExistence type="predicted"/>
<feature type="non-terminal residue" evidence="1">
    <location>
        <position position="1"/>
    </location>
</feature>
<protein>
    <submittedName>
        <fullName evidence="1">Uncharacterized protein</fullName>
    </submittedName>
</protein>
<evidence type="ECO:0000313" key="1">
    <source>
        <dbReference type="EMBL" id="SVE32856.1"/>
    </source>
</evidence>
<accession>A0A383CKC7</accession>
<gene>
    <name evidence="1" type="ORF">METZ01_LOCUS485710</name>
</gene>
<feature type="non-terminal residue" evidence="1">
    <location>
        <position position="45"/>
    </location>
</feature>
<organism evidence="1">
    <name type="scientific">marine metagenome</name>
    <dbReference type="NCBI Taxonomy" id="408172"/>
    <lineage>
        <taxon>unclassified sequences</taxon>
        <taxon>metagenomes</taxon>
        <taxon>ecological metagenomes</taxon>
    </lineage>
</organism>
<dbReference type="EMBL" id="UINC01209716">
    <property type="protein sequence ID" value="SVE32856.1"/>
    <property type="molecule type" value="Genomic_DNA"/>
</dbReference>